<dbReference type="InterPro" id="IPR042886">
    <property type="entry name" value="Cystatin-F"/>
</dbReference>
<accession>A0ABM5FRE8</accession>
<dbReference type="PANTHER" id="PTHR47141">
    <property type="entry name" value="CYSTATIN-F"/>
    <property type="match status" value="1"/>
</dbReference>
<proteinExistence type="predicted"/>
<dbReference type="CDD" id="cd00042">
    <property type="entry name" value="CY"/>
    <property type="match status" value="1"/>
</dbReference>
<keyword evidence="2" id="KW-1185">Reference proteome</keyword>
<evidence type="ECO:0000313" key="2">
    <source>
        <dbReference type="Proteomes" id="UP001652642"/>
    </source>
</evidence>
<dbReference type="InterPro" id="IPR046350">
    <property type="entry name" value="Cystatin_sf"/>
</dbReference>
<dbReference type="GeneID" id="110087363"/>
<dbReference type="SMART" id="SM00043">
    <property type="entry name" value="CY"/>
    <property type="match status" value="1"/>
</dbReference>
<sequence>MSWLPHLSASIYLRLNFSVASKRHFHSSLFLEATPALATSGVGGGDKWQLARETKFIGAQNFSPTTEPPGKVQHTAGINRWLSNAMFTPGAPIPINKHDPGVQRAARFGVYRYNNMSNDIFLFKESHINKATLQVVRGLKYKVNADIDRTVCRKRMHPNLDTCDFQRKKMLKQSFQCDFEVWLIPWLQEVHVPVCICQ</sequence>
<dbReference type="PANTHER" id="PTHR47141:SF1">
    <property type="entry name" value="CYSTATIN-F"/>
    <property type="match status" value="1"/>
</dbReference>
<dbReference type="InterPro" id="IPR000010">
    <property type="entry name" value="Cystatin_dom"/>
</dbReference>
<name>A0ABM5FRE8_9SAUR</name>
<evidence type="ECO:0000313" key="3">
    <source>
        <dbReference type="RefSeq" id="XP_072847987.1"/>
    </source>
</evidence>
<reference evidence="3" key="2">
    <citation type="submission" date="2025-08" db="UniProtKB">
        <authorList>
            <consortium name="RefSeq"/>
        </authorList>
    </citation>
    <scope>IDENTIFICATION</scope>
</reference>
<evidence type="ECO:0000259" key="1">
    <source>
        <dbReference type="SMART" id="SM00043"/>
    </source>
</evidence>
<organism evidence="2 3">
    <name type="scientific">Pogona vitticeps</name>
    <name type="common">central bearded dragon</name>
    <dbReference type="NCBI Taxonomy" id="103695"/>
    <lineage>
        <taxon>Eukaryota</taxon>
        <taxon>Metazoa</taxon>
        <taxon>Chordata</taxon>
        <taxon>Craniata</taxon>
        <taxon>Vertebrata</taxon>
        <taxon>Euteleostomi</taxon>
        <taxon>Lepidosauria</taxon>
        <taxon>Squamata</taxon>
        <taxon>Bifurcata</taxon>
        <taxon>Unidentata</taxon>
        <taxon>Episquamata</taxon>
        <taxon>Toxicofera</taxon>
        <taxon>Iguania</taxon>
        <taxon>Acrodonta</taxon>
        <taxon>Agamidae</taxon>
        <taxon>Amphibolurinae</taxon>
        <taxon>Pogona</taxon>
    </lineage>
</organism>
<gene>
    <name evidence="3" type="primary">LOC110087363</name>
</gene>
<feature type="domain" description="Cystatin" evidence="1">
    <location>
        <begin position="87"/>
        <end position="198"/>
    </location>
</feature>
<dbReference type="SUPFAM" id="SSF54403">
    <property type="entry name" value="Cystatin/monellin"/>
    <property type="match status" value="1"/>
</dbReference>
<dbReference type="RefSeq" id="XP_072847987.1">
    <property type="nucleotide sequence ID" value="XM_072991886.1"/>
</dbReference>
<dbReference type="Proteomes" id="UP001652642">
    <property type="component" value="Chromosome 2"/>
</dbReference>
<reference evidence="2" key="1">
    <citation type="submission" date="2025-05" db="UniProtKB">
        <authorList>
            <consortium name="RefSeq"/>
        </authorList>
    </citation>
    <scope>NUCLEOTIDE SEQUENCE [LARGE SCALE GENOMIC DNA]</scope>
</reference>
<dbReference type="Pfam" id="PF00031">
    <property type="entry name" value="Cystatin"/>
    <property type="match status" value="1"/>
</dbReference>
<dbReference type="Gene3D" id="3.10.450.10">
    <property type="match status" value="1"/>
</dbReference>
<protein>
    <submittedName>
        <fullName evidence="3">Cystatin-F isoform X1</fullName>
    </submittedName>
</protein>